<evidence type="ECO:0000256" key="3">
    <source>
        <dbReference type="ARBA" id="ARBA00023242"/>
    </source>
</evidence>
<name>A0A4U5LYP2_STECR</name>
<dbReference type="PANTHER" id="PTHR13405:SF11">
    <property type="entry name" value="NUCLEAR PORE COMPLEX PROTEIN NUP133"/>
    <property type="match status" value="1"/>
</dbReference>
<dbReference type="Proteomes" id="UP000298663">
    <property type="component" value="Unassembled WGS sequence"/>
</dbReference>
<dbReference type="GO" id="GO:0031080">
    <property type="term" value="C:nuclear pore outer ring"/>
    <property type="evidence" value="ECO:0007669"/>
    <property type="project" value="TreeGrafter"/>
</dbReference>
<organism evidence="4 5">
    <name type="scientific">Steinernema carpocapsae</name>
    <name type="common">Entomopathogenic nematode</name>
    <dbReference type="NCBI Taxonomy" id="34508"/>
    <lineage>
        <taxon>Eukaryota</taxon>
        <taxon>Metazoa</taxon>
        <taxon>Ecdysozoa</taxon>
        <taxon>Nematoda</taxon>
        <taxon>Chromadorea</taxon>
        <taxon>Rhabditida</taxon>
        <taxon>Tylenchina</taxon>
        <taxon>Panagrolaimomorpha</taxon>
        <taxon>Strongyloidoidea</taxon>
        <taxon>Steinernematidae</taxon>
        <taxon>Steinernema</taxon>
    </lineage>
</organism>
<dbReference type="GO" id="GO:0006606">
    <property type="term" value="P:protein import into nucleus"/>
    <property type="evidence" value="ECO:0007669"/>
    <property type="project" value="TreeGrafter"/>
</dbReference>
<comment type="subcellular location">
    <subcellularLocation>
        <location evidence="1">Nucleus</location>
    </subcellularLocation>
</comment>
<protein>
    <recommendedName>
        <fullName evidence="6">Nucleoporin Nup133/Nup155-like C-terminal domain-containing protein</fullName>
    </recommendedName>
</protein>
<evidence type="ECO:0000313" key="5">
    <source>
        <dbReference type="Proteomes" id="UP000298663"/>
    </source>
</evidence>
<dbReference type="AlphaFoldDB" id="A0A4U5LYP2"/>
<comment type="caution">
    <text evidence="4">The sequence shown here is derived from an EMBL/GenBank/DDBJ whole genome shotgun (WGS) entry which is preliminary data.</text>
</comment>
<evidence type="ECO:0000256" key="2">
    <source>
        <dbReference type="ARBA" id="ARBA00022448"/>
    </source>
</evidence>
<keyword evidence="2" id="KW-0813">Transport</keyword>
<dbReference type="InterPro" id="IPR037624">
    <property type="entry name" value="Nup133-like"/>
</dbReference>
<evidence type="ECO:0008006" key="6">
    <source>
        <dbReference type="Google" id="ProtNLM"/>
    </source>
</evidence>
<sequence>MCEYKNGVLILSVCHNVEDRTHYALGYMEYVPEEEARFQWFTEVRFNSDTLRKYSITSNDICKLRMIVCGGQDGSEEASLSNHGGALLVLSSSAVSVALDLFDRSDKQPIEVRPSHILRMGETTYGAACLNNLCHVFLKDSGFALLRLVPMKFDVSFDSSRMLKWITNLHAKELKESKNPRHLLINSFVRFCKKNFDESERFLRRMEAYPTGEVVDIIMNFAIFVLDGVVTRDGFWDESETDIPMNKSLKMIRFLDGKLQFFNMLICYLKYVGLYDKMATIKRSYDWSSKSVAAPAPVMRTAVSYVIELEEKLIILNVLYEWVSEANVPFFDTVVRTLLHKNDLLDKHPGLHNYDVFFSNVSTFGMFLEMLVLCEAAELRKSDDVTHHFRVIFENGGIVQKILDAVTTYRCSPDAIRVEIENRWTSMPVIIRSFNIHLAHIAQLLETDSRNLGEQFSILVGHAFAVSQFVLGQQSREQRNESIVIERFLKLGEREKAIELAEEFEDFTTLIRETLKDQETRQDKFEYYKQRFAASNFAVILMKYYLKHRMIPELLSEPGEEAEEFVLNNDSLAWTRQTQNGSFDAAAATLQKLTNKHNGRKRHIALVLGKLNALCAEHPNHDLIQKFSDDIKASRLNQAAEDDRQKKRVSL</sequence>
<dbReference type="EMBL" id="AZBU02000011">
    <property type="protein sequence ID" value="TKR61406.1"/>
    <property type="molecule type" value="Genomic_DNA"/>
</dbReference>
<proteinExistence type="predicted"/>
<dbReference type="GO" id="GO:0000972">
    <property type="term" value="P:transcription-dependent tethering of RNA polymerase II gene DNA at nuclear periphery"/>
    <property type="evidence" value="ECO:0007669"/>
    <property type="project" value="TreeGrafter"/>
</dbReference>
<dbReference type="Gene3D" id="1.20.58.1380">
    <property type="match status" value="1"/>
</dbReference>
<dbReference type="PANTHER" id="PTHR13405">
    <property type="entry name" value="NUCLEAR PORE COMPLEX PROTEIN NUP133"/>
    <property type="match status" value="1"/>
</dbReference>
<gene>
    <name evidence="4" type="ORF">L596_028515</name>
</gene>
<reference evidence="4 5" key="1">
    <citation type="journal article" date="2015" name="Genome Biol.">
        <title>Comparative genomics of Steinernema reveals deeply conserved gene regulatory networks.</title>
        <authorList>
            <person name="Dillman A.R."/>
            <person name="Macchietto M."/>
            <person name="Porter C.F."/>
            <person name="Rogers A."/>
            <person name="Williams B."/>
            <person name="Antoshechkin I."/>
            <person name="Lee M.M."/>
            <person name="Goodwin Z."/>
            <person name="Lu X."/>
            <person name="Lewis E.E."/>
            <person name="Goodrich-Blair H."/>
            <person name="Stock S.P."/>
            <person name="Adams B.J."/>
            <person name="Sternberg P.W."/>
            <person name="Mortazavi A."/>
        </authorList>
    </citation>
    <scope>NUCLEOTIDE SEQUENCE [LARGE SCALE GENOMIC DNA]</scope>
    <source>
        <strain evidence="4 5">ALL</strain>
    </source>
</reference>
<keyword evidence="3" id="KW-0539">Nucleus</keyword>
<evidence type="ECO:0000313" key="4">
    <source>
        <dbReference type="EMBL" id="TKR61406.1"/>
    </source>
</evidence>
<accession>A0A4U5LYP2</accession>
<reference evidence="4 5" key="2">
    <citation type="journal article" date="2019" name="G3 (Bethesda)">
        <title>Hybrid Assembly of the Genome of the Entomopathogenic Nematode Steinernema carpocapsae Identifies the X-Chromosome.</title>
        <authorList>
            <person name="Serra L."/>
            <person name="Macchietto M."/>
            <person name="Macias-Munoz A."/>
            <person name="McGill C.J."/>
            <person name="Rodriguez I.M."/>
            <person name="Rodriguez B."/>
            <person name="Murad R."/>
            <person name="Mortazavi A."/>
        </authorList>
    </citation>
    <scope>NUCLEOTIDE SEQUENCE [LARGE SCALE GENOMIC DNA]</scope>
    <source>
        <strain evidence="4 5">ALL</strain>
    </source>
</reference>
<evidence type="ECO:0000256" key="1">
    <source>
        <dbReference type="ARBA" id="ARBA00004123"/>
    </source>
</evidence>
<keyword evidence="5" id="KW-1185">Reference proteome</keyword>
<dbReference type="OrthoDB" id="103454at2759"/>
<dbReference type="GO" id="GO:0016973">
    <property type="term" value="P:poly(A)+ mRNA export from nucleus"/>
    <property type="evidence" value="ECO:0007669"/>
    <property type="project" value="TreeGrafter"/>
</dbReference>
<dbReference type="GO" id="GO:0017056">
    <property type="term" value="F:structural constituent of nuclear pore"/>
    <property type="evidence" value="ECO:0007669"/>
    <property type="project" value="InterPro"/>
</dbReference>